<dbReference type="SUPFAM" id="SSF50370">
    <property type="entry name" value="Ricin B-like lectins"/>
    <property type="match status" value="1"/>
</dbReference>
<dbReference type="InterPro" id="IPR013785">
    <property type="entry name" value="Aldolase_TIM"/>
</dbReference>
<dbReference type="InterPro" id="IPR041233">
    <property type="entry name" value="Melibiase_C"/>
</dbReference>
<dbReference type="GO" id="GO:0005975">
    <property type="term" value="P:carbohydrate metabolic process"/>
    <property type="evidence" value="ECO:0007669"/>
    <property type="project" value="InterPro"/>
</dbReference>
<keyword evidence="4" id="KW-0732">Signal</keyword>
<gene>
    <name evidence="9" type="ORF">G2W53_009321</name>
</gene>
<evidence type="ECO:0000256" key="2">
    <source>
        <dbReference type="ARBA" id="ARBA00009743"/>
    </source>
</evidence>
<keyword evidence="7" id="KW-1015">Disulfide bond</keyword>
<dbReference type="PANTHER" id="PTHR11452">
    <property type="entry name" value="ALPHA-GALACTOSIDASE/ALPHA-N-ACETYLGALACTOSAMINIDASE"/>
    <property type="match status" value="1"/>
</dbReference>
<dbReference type="Gene3D" id="3.20.20.70">
    <property type="entry name" value="Aldolase class I"/>
    <property type="match status" value="1"/>
</dbReference>
<dbReference type="InterPro" id="IPR017853">
    <property type="entry name" value="GH"/>
</dbReference>
<evidence type="ECO:0000256" key="3">
    <source>
        <dbReference type="ARBA" id="ARBA00012755"/>
    </source>
</evidence>
<keyword evidence="6 7" id="KW-0326">Glycosidase</keyword>
<keyword evidence="10" id="KW-1185">Reference proteome</keyword>
<dbReference type="SUPFAM" id="SSF51011">
    <property type="entry name" value="Glycosyl hydrolase domain"/>
    <property type="match status" value="1"/>
</dbReference>
<reference evidence="9" key="1">
    <citation type="submission" date="2020-09" db="EMBL/GenBank/DDBJ databases">
        <title>Genome-Enabled Discovery of Anthraquinone Biosynthesis in Senna tora.</title>
        <authorList>
            <person name="Kang S.-H."/>
            <person name="Pandey R.P."/>
            <person name="Lee C.-M."/>
            <person name="Sim J.-S."/>
            <person name="Jeong J.-T."/>
            <person name="Choi B.-S."/>
            <person name="Jung M."/>
            <person name="Ginzburg D."/>
            <person name="Zhao K."/>
            <person name="Won S.Y."/>
            <person name="Oh T.-J."/>
            <person name="Yu Y."/>
            <person name="Kim N.-H."/>
            <person name="Lee O.R."/>
            <person name="Lee T.-H."/>
            <person name="Bashyal P."/>
            <person name="Kim T.-S."/>
            <person name="Lee W.-H."/>
            <person name="Kawkins C."/>
            <person name="Kim C.-K."/>
            <person name="Kim J.S."/>
            <person name="Ahn B.O."/>
            <person name="Rhee S.Y."/>
            <person name="Sohng J.K."/>
        </authorList>
    </citation>
    <scope>NUCLEOTIDE SEQUENCE</scope>
    <source>
        <tissue evidence="9">Leaf</tissue>
    </source>
</reference>
<dbReference type="OrthoDB" id="5795902at2759"/>
<dbReference type="InterPro" id="IPR035992">
    <property type="entry name" value="Ricin_B-like_lectins"/>
</dbReference>
<organism evidence="9 10">
    <name type="scientific">Senna tora</name>
    <dbReference type="NCBI Taxonomy" id="362788"/>
    <lineage>
        <taxon>Eukaryota</taxon>
        <taxon>Viridiplantae</taxon>
        <taxon>Streptophyta</taxon>
        <taxon>Embryophyta</taxon>
        <taxon>Tracheophyta</taxon>
        <taxon>Spermatophyta</taxon>
        <taxon>Magnoliopsida</taxon>
        <taxon>eudicotyledons</taxon>
        <taxon>Gunneridae</taxon>
        <taxon>Pentapetalae</taxon>
        <taxon>rosids</taxon>
        <taxon>fabids</taxon>
        <taxon>Fabales</taxon>
        <taxon>Fabaceae</taxon>
        <taxon>Caesalpinioideae</taxon>
        <taxon>Cassia clade</taxon>
        <taxon>Senna</taxon>
    </lineage>
</organism>
<evidence type="ECO:0000256" key="5">
    <source>
        <dbReference type="ARBA" id="ARBA00022801"/>
    </source>
</evidence>
<keyword evidence="5 7" id="KW-0378">Hydrolase</keyword>
<dbReference type="EMBL" id="JAAIUW010000004">
    <property type="protein sequence ID" value="KAF7834462.1"/>
    <property type="molecule type" value="Genomic_DNA"/>
</dbReference>
<dbReference type="Pfam" id="PF16499">
    <property type="entry name" value="Melibiase_2"/>
    <property type="match status" value="1"/>
</dbReference>
<evidence type="ECO:0000313" key="9">
    <source>
        <dbReference type="EMBL" id="KAF7834462.1"/>
    </source>
</evidence>
<accession>A0A834WYD4</accession>
<dbReference type="InterPro" id="IPR013780">
    <property type="entry name" value="Glyco_hydro_b"/>
</dbReference>
<dbReference type="AlphaFoldDB" id="A0A834WYD4"/>
<evidence type="ECO:0000256" key="1">
    <source>
        <dbReference type="ARBA" id="ARBA00001255"/>
    </source>
</evidence>
<sequence>MGLKFGIHVMRGISTQAVNADTPILDTAKGGSYQESGRVWHAKDIAIPERACAWMPHGFMSVNTKLGAGRAFLRSLYEQYAAWGVDLVKHDCVFGDDLDLNEISYVSEILNELDRPIVYSLSPGTSVTPAMAKDVSGLVNMYRITGDDWDNWGDVKAHFNVTRDFSNADMIGAKGLKGNSWPDLDMLPFGWLTDPGSNEGPHRFSNLNLDEKKTQMTLWSMAKSPLMYGGDVRKLDETTYDIITNPTLLEIDLFSSNNMEFPYIVNPKIFTSEAKELFGKIRSKRNRQTSYTHSLGLTGCTESKASGWYIERLNQDLERICWKRSLGNKRQAPFCVHKRELHLASDEDTMYQEDYSGKHHLVSPHSMEFCMDASPKRKLTSKEFKRGTFSPCKQDANQIWELNPNGTLVNSYSGLCATLDSVQAVVNTGGIRSWIATGRKGEIYVAFFNLSEEKTEISAETSNLAKVFPGRNFISCKGKEVWSGKDIVIVNGTLSMTVEKHGCALFVLNCS</sequence>
<dbReference type="EC" id="3.2.1.22" evidence="3 7"/>
<comment type="similarity">
    <text evidence="2 7">Belongs to the glycosyl hydrolase 27 family.</text>
</comment>
<evidence type="ECO:0000256" key="7">
    <source>
        <dbReference type="RuleBase" id="RU361168"/>
    </source>
</evidence>
<dbReference type="SUPFAM" id="SSF51445">
    <property type="entry name" value="(Trans)glycosidases"/>
    <property type="match status" value="1"/>
</dbReference>
<evidence type="ECO:0000259" key="8">
    <source>
        <dbReference type="Pfam" id="PF17801"/>
    </source>
</evidence>
<dbReference type="PANTHER" id="PTHR11452:SF42">
    <property type="entry name" value="ALPHA-GALACTOSIDASE"/>
    <property type="match status" value="1"/>
</dbReference>
<dbReference type="Pfam" id="PF17801">
    <property type="entry name" value="Melibiase_C"/>
    <property type="match status" value="1"/>
</dbReference>
<dbReference type="Proteomes" id="UP000634136">
    <property type="component" value="Unassembled WGS sequence"/>
</dbReference>
<evidence type="ECO:0000256" key="4">
    <source>
        <dbReference type="ARBA" id="ARBA00022729"/>
    </source>
</evidence>
<dbReference type="InterPro" id="IPR002241">
    <property type="entry name" value="Glyco_hydro_27"/>
</dbReference>
<protein>
    <recommendedName>
        <fullName evidence="3 7">Alpha-galactosidase</fullName>
        <ecNumber evidence="3 7">3.2.1.22</ecNumber>
    </recommendedName>
    <alternativeName>
        <fullName evidence="7">Melibiase</fullName>
    </alternativeName>
</protein>
<feature type="domain" description="Alpha galactosidase C-terminal" evidence="8">
    <location>
        <begin position="429"/>
        <end position="508"/>
    </location>
</feature>
<comment type="catalytic activity">
    <reaction evidence="1 7">
        <text>Hydrolysis of terminal, non-reducing alpha-D-galactose residues in alpha-D-galactosides, including galactose oligosaccharides, galactomannans and galactolipids.</text>
        <dbReference type="EC" id="3.2.1.22"/>
    </reaction>
</comment>
<dbReference type="Gene3D" id="2.60.40.1180">
    <property type="entry name" value="Golgi alpha-mannosidase II"/>
    <property type="match status" value="1"/>
</dbReference>
<dbReference type="PRINTS" id="PR00740">
    <property type="entry name" value="GLHYDRLASE27"/>
</dbReference>
<evidence type="ECO:0000313" key="10">
    <source>
        <dbReference type="Proteomes" id="UP000634136"/>
    </source>
</evidence>
<proteinExistence type="inferred from homology"/>
<name>A0A834WYD4_9FABA</name>
<evidence type="ECO:0000256" key="6">
    <source>
        <dbReference type="ARBA" id="ARBA00023295"/>
    </source>
</evidence>
<comment type="caution">
    <text evidence="9">The sequence shown here is derived from an EMBL/GenBank/DDBJ whole genome shotgun (WGS) entry which is preliminary data.</text>
</comment>
<dbReference type="GO" id="GO:0004557">
    <property type="term" value="F:alpha-galactosidase activity"/>
    <property type="evidence" value="ECO:0007669"/>
    <property type="project" value="UniProtKB-EC"/>
</dbReference>